<feature type="domain" description="N6 adenine-specific DNA methyltransferase N-terminal" evidence="10">
    <location>
        <begin position="7"/>
        <end position="109"/>
    </location>
</feature>
<evidence type="ECO:0000256" key="8">
    <source>
        <dbReference type="SAM" id="Coils"/>
    </source>
</evidence>
<dbReference type="EC" id="2.1.1.72" evidence="2"/>
<evidence type="ECO:0000256" key="4">
    <source>
        <dbReference type="ARBA" id="ARBA00022679"/>
    </source>
</evidence>
<dbReference type="EMBL" id="LMVH01000002">
    <property type="protein sequence ID" value="KUL97880.1"/>
    <property type="molecule type" value="Genomic_DNA"/>
</dbReference>
<dbReference type="InterPro" id="IPR022749">
    <property type="entry name" value="D12N6_MeTrfase_N"/>
</dbReference>
<accession>A0A117MW22</accession>
<comment type="catalytic activity">
    <reaction evidence="7">
        <text>a 2'-deoxyadenosine in DNA + S-adenosyl-L-methionine = an N(6)-methyl-2'-deoxyadenosine in DNA + S-adenosyl-L-homocysteine + H(+)</text>
        <dbReference type="Rhea" id="RHEA:15197"/>
        <dbReference type="Rhea" id="RHEA-COMP:12418"/>
        <dbReference type="Rhea" id="RHEA-COMP:12419"/>
        <dbReference type="ChEBI" id="CHEBI:15378"/>
        <dbReference type="ChEBI" id="CHEBI:57856"/>
        <dbReference type="ChEBI" id="CHEBI:59789"/>
        <dbReference type="ChEBI" id="CHEBI:90615"/>
        <dbReference type="ChEBI" id="CHEBI:90616"/>
        <dbReference type="EC" id="2.1.1.72"/>
    </reaction>
</comment>
<dbReference type="InterPro" id="IPR029063">
    <property type="entry name" value="SAM-dependent_MTases_sf"/>
</dbReference>
<evidence type="ECO:0000313" key="11">
    <source>
        <dbReference type="EMBL" id="KUL97880.1"/>
    </source>
</evidence>
<dbReference type="InterPro" id="IPR003356">
    <property type="entry name" value="DNA_methylase_A-5"/>
</dbReference>
<keyword evidence="6" id="KW-0680">Restriction system</keyword>
<dbReference type="Gene3D" id="3.40.50.150">
    <property type="entry name" value="Vaccinia Virus protein VP39"/>
    <property type="match status" value="1"/>
</dbReference>
<dbReference type="PANTHER" id="PTHR42933">
    <property type="entry name" value="SLR6095 PROTEIN"/>
    <property type="match status" value="1"/>
</dbReference>
<evidence type="ECO:0000259" key="9">
    <source>
        <dbReference type="Pfam" id="PF02384"/>
    </source>
</evidence>
<dbReference type="PANTHER" id="PTHR42933:SF4">
    <property type="entry name" value="TYPE I RESTRICTION ENZYME ECOKI METHYLASE SUBUNIT"/>
    <property type="match status" value="1"/>
</dbReference>
<comment type="caution">
    <text evidence="11">The sequence shown here is derived from an EMBL/GenBank/DDBJ whole genome shotgun (WGS) entry which is preliminary data.</text>
</comment>
<dbReference type="PRINTS" id="PR00507">
    <property type="entry name" value="N12N6MTFRASE"/>
</dbReference>
<dbReference type="Proteomes" id="UP000054800">
    <property type="component" value="Unassembled WGS sequence"/>
</dbReference>
<evidence type="ECO:0000256" key="7">
    <source>
        <dbReference type="ARBA" id="ARBA00047942"/>
    </source>
</evidence>
<dbReference type="InterPro" id="IPR051537">
    <property type="entry name" value="DNA_Adenine_Mtase"/>
</dbReference>
<dbReference type="GO" id="GO:0008170">
    <property type="term" value="F:N-methyltransferase activity"/>
    <property type="evidence" value="ECO:0007669"/>
    <property type="project" value="InterPro"/>
</dbReference>
<feature type="domain" description="DNA methylase adenine-specific" evidence="9">
    <location>
        <begin position="119"/>
        <end position="424"/>
    </location>
</feature>
<evidence type="ECO:0000256" key="6">
    <source>
        <dbReference type="ARBA" id="ARBA00022747"/>
    </source>
</evidence>
<keyword evidence="5" id="KW-0949">S-adenosyl-L-methionine</keyword>
<organism evidence="11 12">
    <name type="scientific">Fusobacterium nucleatum subsp. nucleatum</name>
    <dbReference type="NCBI Taxonomy" id="76856"/>
    <lineage>
        <taxon>Bacteria</taxon>
        <taxon>Fusobacteriati</taxon>
        <taxon>Fusobacteriota</taxon>
        <taxon>Fusobacteriia</taxon>
        <taxon>Fusobacteriales</taxon>
        <taxon>Fusobacteriaceae</taxon>
        <taxon>Fusobacterium</taxon>
    </lineage>
</organism>
<dbReference type="Pfam" id="PF12161">
    <property type="entry name" value="HsdM_N"/>
    <property type="match status" value="1"/>
</dbReference>
<reference evidence="11 12" key="1">
    <citation type="submission" date="2015-10" db="EMBL/GenBank/DDBJ databases">
        <authorList>
            <person name="Gilbert D.G."/>
        </authorList>
    </citation>
    <scope>NUCLEOTIDE SEQUENCE [LARGE SCALE GENOMIC DNA]</scope>
    <source>
        <strain evidence="11 12">ChDC F311</strain>
    </source>
</reference>
<gene>
    <name evidence="11" type="ORF">RO03_10750</name>
</gene>
<protein>
    <recommendedName>
        <fullName evidence="2">site-specific DNA-methyltransferase (adenine-specific)</fullName>
        <ecNumber evidence="2">2.1.1.72</ecNumber>
    </recommendedName>
</protein>
<keyword evidence="3 11" id="KW-0489">Methyltransferase</keyword>
<dbReference type="AlphaFoldDB" id="A0A117MW22"/>
<evidence type="ECO:0000256" key="3">
    <source>
        <dbReference type="ARBA" id="ARBA00022603"/>
    </source>
</evidence>
<keyword evidence="8" id="KW-0175">Coiled coil</keyword>
<feature type="coiled-coil region" evidence="8">
    <location>
        <begin position="441"/>
        <end position="468"/>
    </location>
</feature>
<dbReference type="GO" id="GO:0009007">
    <property type="term" value="F:site-specific DNA-methyltransferase (adenine-specific) activity"/>
    <property type="evidence" value="ECO:0007669"/>
    <property type="project" value="UniProtKB-EC"/>
</dbReference>
<dbReference type="InterPro" id="IPR038333">
    <property type="entry name" value="T1MK-like_N_sf"/>
</dbReference>
<dbReference type="SUPFAM" id="SSF53335">
    <property type="entry name" value="S-adenosyl-L-methionine-dependent methyltransferases"/>
    <property type="match status" value="1"/>
</dbReference>
<dbReference type="PROSITE" id="PS00092">
    <property type="entry name" value="N6_MTASE"/>
    <property type="match status" value="1"/>
</dbReference>
<dbReference type="OrthoDB" id="9814572at2"/>
<dbReference type="GO" id="GO:0003677">
    <property type="term" value="F:DNA binding"/>
    <property type="evidence" value="ECO:0007669"/>
    <property type="project" value="InterPro"/>
</dbReference>
<comment type="similarity">
    <text evidence="1">Belongs to the N(4)/N(6)-methyltransferase family.</text>
</comment>
<keyword evidence="4 11" id="KW-0808">Transferase</keyword>
<evidence type="ECO:0000256" key="5">
    <source>
        <dbReference type="ARBA" id="ARBA00022691"/>
    </source>
</evidence>
<proteinExistence type="inferred from homology"/>
<evidence type="ECO:0000256" key="1">
    <source>
        <dbReference type="ARBA" id="ARBA00006594"/>
    </source>
</evidence>
<name>A0A117MW22_FUSNC</name>
<sequence length="474" mass="54057">MTNNEIVQKLWNLCNVLRDDGITYHEYVTELTYILFLKMLAEQENEDSVGIPEEYRWNNLVKLDGLELKNTYQRALIDLGQKGDNLAIIYRNAKTNIEEPANLKKIFSEIDKMDWYSVDKEDFGDLYEGLLEKNASEKKSGAGQYFTPRVLIDTIVKVTKPQLKERICDPASGTLGFIISANRYIKEENDEYAKITIEDYAFQKKEAFSACELVPDTHRLGIMNALLHGVEGNFLQGDTLSATGTQLKNFDLILSNPPFGTKKGGERATREDLVFSSSNKQLNFLQVIYRSLNLTGKARAGVILPDNVLFESGIGKDIREDLLNKCNVHTILRLPTGIFYAPGVKTNVLFFDRARTDIGNTKNIWFYDLRTNMPNFGKTTPLTEKYFEEFISTYDKDGEKEKLERWTKISIDEIIKKDYSLDLGLIKDESLLDVETLPNPILNTNETIEKLEEAIDLLKSVVNELKNCGLSEED</sequence>
<evidence type="ECO:0000256" key="2">
    <source>
        <dbReference type="ARBA" id="ARBA00011900"/>
    </source>
</evidence>
<dbReference type="Gene3D" id="1.20.1260.30">
    <property type="match status" value="1"/>
</dbReference>
<dbReference type="InterPro" id="IPR002052">
    <property type="entry name" value="DNA_methylase_N6_adenine_CS"/>
</dbReference>
<dbReference type="RefSeq" id="WP_059223108.1">
    <property type="nucleotide sequence ID" value="NZ_LMVH01000002.1"/>
</dbReference>
<dbReference type="GO" id="GO:0009307">
    <property type="term" value="P:DNA restriction-modification system"/>
    <property type="evidence" value="ECO:0007669"/>
    <property type="project" value="UniProtKB-KW"/>
</dbReference>
<dbReference type="Pfam" id="PF02384">
    <property type="entry name" value="N6_Mtase"/>
    <property type="match status" value="1"/>
</dbReference>
<evidence type="ECO:0000313" key="12">
    <source>
        <dbReference type="Proteomes" id="UP000054800"/>
    </source>
</evidence>
<evidence type="ECO:0000259" key="10">
    <source>
        <dbReference type="Pfam" id="PF12161"/>
    </source>
</evidence>
<dbReference type="GO" id="GO:0032259">
    <property type="term" value="P:methylation"/>
    <property type="evidence" value="ECO:0007669"/>
    <property type="project" value="UniProtKB-KW"/>
</dbReference>